<accession>A0A7G7LKJ6</accession>
<feature type="compositionally biased region" description="Basic and acidic residues" evidence="1">
    <location>
        <begin position="108"/>
        <end position="147"/>
    </location>
</feature>
<proteinExistence type="predicted"/>
<name>A0A7G7LKJ6_PYGAN</name>
<evidence type="ECO:0000256" key="1">
    <source>
        <dbReference type="SAM" id="MobiDB-lite"/>
    </source>
</evidence>
<organism evidence="2">
    <name type="scientific">Pygoscelis antarcticus</name>
    <name type="common">Chinstrap penguin</name>
    <dbReference type="NCBI Taxonomy" id="79643"/>
    <lineage>
        <taxon>Eukaryota</taxon>
        <taxon>Metazoa</taxon>
        <taxon>Chordata</taxon>
        <taxon>Craniata</taxon>
        <taxon>Vertebrata</taxon>
        <taxon>Euteleostomi</taxon>
        <taxon>Archelosauria</taxon>
        <taxon>Archosauria</taxon>
        <taxon>Dinosauria</taxon>
        <taxon>Saurischia</taxon>
        <taxon>Theropoda</taxon>
        <taxon>Coelurosauria</taxon>
        <taxon>Aves</taxon>
        <taxon>Neognathae</taxon>
        <taxon>Neoaves</taxon>
        <taxon>Aequornithes</taxon>
        <taxon>Sphenisciformes</taxon>
        <taxon>Spheniscidae</taxon>
        <taxon>Pygoscelis</taxon>
    </lineage>
</organism>
<dbReference type="AlphaFoldDB" id="A0A7G7LKJ6"/>
<evidence type="ECO:0000313" key="2">
    <source>
        <dbReference type="EMBL" id="QNG41013.1"/>
    </source>
</evidence>
<sequence>MVALLPLRKAYKMSKQQDPNKPMTLTQAAAFAKVSPQTIRRRKDLLTNVGAITSPQGWQVTIKHLAAIGLLDNVNPGTPKVTPMEAPQSTDTEVRLLHEHVETLKAQLKREQERADNAEQRANQAEERLHRLLEPPPEAKPEQEHNNKPSWFTRLFNKP</sequence>
<feature type="region of interest" description="Disordered" evidence="1">
    <location>
        <begin position="108"/>
        <end position="159"/>
    </location>
</feature>
<reference evidence="2" key="1">
    <citation type="submission" date="2020-03" db="EMBL/GenBank/DDBJ databases">
        <title>Identification of Novel Circular Rep-Encoding ssDNA Molecules, Viruses, and Circular Molecules in four Penguin Species in South Georgia and the Antarctic.</title>
        <authorList>
            <person name="Levy H."/>
            <person name="Djurhuus A."/>
            <person name="Black C.E."/>
            <person name="Harding C."/>
            <person name="Suazo C."/>
            <person name="Kraberger S."/>
            <person name="Schmidlin K."/>
            <person name="Fontenele R.S."/>
            <person name="Hart T."/>
            <person name="Smith A.L."/>
            <person name="Varsani A."/>
        </authorList>
    </citation>
    <scope>NUCLEOTIDE SEQUENCE</scope>
    <source>
        <strain evidence="2">Antarctic/2_I_CPHALFsw001Ad</strain>
    </source>
</reference>
<dbReference type="EMBL" id="MT196251">
    <property type="protein sequence ID" value="QNG41013.1"/>
    <property type="molecule type" value="Genomic_DNA"/>
</dbReference>
<protein>
    <submittedName>
        <fullName evidence="2">Uncharacterized protein</fullName>
    </submittedName>
</protein>